<accession>A0A4R6BTV9</accession>
<evidence type="ECO:0000313" key="2">
    <source>
        <dbReference type="Proteomes" id="UP000294802"/>
    </source>
</evidence>
<keyword evidence="2" id="KW-1185">Reference proteome</keyword>
<proteinExistence type="predicted"/>
<protein>
    <submittedName>
        <fullName evidence="1">Uncharacterized protein</fullName>
    </submittedName>
</protein>
<evidence type="ECO:0000313" key="1">
    <source>
        <dbReference type="EMBL" id="TDM07719.1"/>
    </source>
</evidence>
<name>A0A4R6BTV9_9STAP</name>
<sequence>MSKNYSVFETRVLSLFSLNTIFSYQNIEYKVIKSGKPRPYRGGGECKTDCYILLEDTNSGLQKELKISCKIRSSNEFQENKISAGRAKEIFGPQWESIIETHAKSLENNFKNITLNNPQGRGRLRYGHIILGWKLEIASKARTLSKKLELPKQTIIEYIYKGINQTQEKKDSVIDSRIIKESGVANYILVADLDEILTIEDVLNNMTYLDNYIIKDHYLIFTSNSYNIGKNKTDGNRPLAVRVEWSYKDEELIAEIKFDNPLSEISKSLPMKKKVDEILNHNPHIKELYIDSN</sequence>
<dbReference type="Proteomes" id="UP000294802">
    <property type="component" value="Unassembled WGS sequence"/>
</dbReference>
<gene>
    <name evidence="1" type="ORF">ERX29_08225</name>
</gene>
<dbReference type="EMBL" id="SCWB01000013">
    <property type="protein sequence ID" value="TDM07719.1"/>
    <property type="molecule type" value="Genomic_DNA"/>
</dbReference>
<dbReference type="OrthoDB" id="1492303at2"/>
<dbReference type="AlphaFoldDB" id="A0A4R6BTV9"/>
<dbReference type="RefSeq" id="WP_133444234.1">
    <property type="nucleotide sequence ID" value="NZ_SCWB01000013.1"/>
</dbReference>
<comment type="caution">
    <text evidence="1">The sequence shown here is derived from an EMBL/GenBank/DDBJ whole genome shotgun (WGS) entry which is preliminary data.</text>
</comment>
<reference evidence="1 2" key="1">
    <citation type="submission" date="2019-01" db="EMBL/GenBank/DDBJ databases">
        <title>Draft genome sequences of the type strains of six Macrococcus species.</title>
        <authorList>
            <person name="Mazhar S."/>
            <person name="Altermann E."/>
            <person name="Hill C."/>
            <person name="Mcauliffe O."/>
        </authorList>
    </citation>
    <scope>NUCLEOTIDE SEQUENCE [LARGE SCALE GENOMIC DNA]</scope>
    <source>
        <strain evidence="1 2">CCM4815</strain>
    </source>
</reference>
<organism evidence="1 2">
    <name type="scientific">Macrococcus lamae</name>
    <dbReference type="NCBI Taxonomy" id="198484"/>
    <lineage>
        <taxon>Bacteria</taxon>
        <taxon>Bacillati</taxon>
        <taxon>Bacillota</taxon>
        <taxon>Bacilli</taxon>
        <taxon>Bacillales</taxon>
        <taxon>Staphylococcaceae</taxon>
        <taxon>Macrococcus</taxon>
    </lineage>
</organism>